<evidence type="ECO:0000313" key="3">
    <source>
        <dbReference type="EMBL" id="SVC72190.1"/>
    </source>
</evidence>
<keyword evidence="1" id="KW-1188">Viral release from host cell</keyword>
<dbReference type="Gene3D" id="3.40.50.300">
    <property type="entry name" value="P-loop containing nucleotide triphosphate hydrolases"/>
    <property type="match status" value="1"/>
</dbReference>
<dbReference type="AlphaFoldDB" id="A0A382PHC3"/>
<evidence type="ECO:0000256" key="1">
    <source>
        <dbReference type="ARBA" id="ARBA00022612"/>
    </source>
</evidence>
<protein>
    <recommendedName>
        <fullName evidence="2">Terminase large subunit gp17-like C-terminal domain-containing protein</fullName>
    </recommendedName>
</protein>
<sequence length="344" mass="39716">FFTSVYPTISSGETTKVFIVSTPLGMNLFYKMWVDAEEKRNNYIPIEVHYTQVPGRDDKWRQETIKNTSEQQFNQEFLCEFLGSTRTLIDASKLKSMVFKKPIFSSNGIDVYEEPIKKATYCMIVDTAQGKGLDFSAFSVFDVSQIPYRQVVKYRDNKISPMLYPNIIYQVGMKYNTAFTLLEINDMGSQVAETLHYDLEYENVMITSMKGRAGQQIGGGFSKNIQLGIRTSKQLKRIGCATLKEMIETDKLIVPDFETIAELTTFASKHNSYEAEEGSHDDLAMTLVIFAWLVQQRYFKDMTDLDLRQKMYEDYEEQFEQDMLPFGIIDDGREEETYTDNTGQ</sequence>
<dbReference type="Gene3D" id="3.30.420.240">
    <property type="match status" value="1"/>
</dbReference>
<dbReference type="InterPro" id="IPR035421">
    <property type="entry name" value="Terminase_6C"/>
</dbReference>
<organism evidence="3">
    <name type="scientific">marine metagenome</name>
    <dbReference type="NCBI Taxonomy" id="408172"/>
    <lineage>
        <taxon>unclassified sequences</taxon>
        <taxon>metagenomes</taxon>
        <taxon>ecological metagenomes</taxon>
    </lineage>
</organism>
<accession>A0A382PHC3</accession>
<evidence type="ECO:0000259" key="2">
    <source>
        <dbReference type="Pfam" id="PF17289"/>
    </source>
</evidence>
<dbReference type="EMBL" id="UINC01107079">
    <property type="protein sequence ID" value="SVC72190.1"/>
    <property type="molecule type" value="Genomic_DNA"/>
</dbReference>
<feature type="non-terminal residue" evidence="3">
    <location>
        <position position="1"/>
    </location>
</feature>
<feature type="non-terminal residue" evidence="3">
    <location>
        <position position="344"/>
    </location>
</feature>
<reference evidence="3" key="1">
    <citation type="submission" date="2018-05" db="EMBL/GenBank/DDBJ databases">
        <authorList>
            <person name="Lanie J.A."/>
            <person name="Ng W.-L."/>
            <person name="Kazmierczak K.M."/>
            <person name="Andrzejewski T.M."/>
            <person name="Davidsen T.M."/>
            <person name="Wayne K.J."/>
            <person name="Tettelin H."/>
            <person name="Glass J.I."/>
            <person name="Rusch D."/>
            <person name="Podicherti R."/>
            <person name="Tsui H.-C.T."/>
            <person name="Winkler M.E."/>
        </authorList>
    </citation>
    <scope>NUCLEOTIDE SEQUENCE</scope>
</reference>
<feature type="domain" description="Terminase large subunit gp17-like C-terminal" evidence="2">
    <location>
        <begin position="125"/>
        <end position="284"/>
    </location>
</feature>
<gene>
    <name evidence="3" type="ORF">METZ01_LOCUS325044</name>
</gene>
<proteinExistence type="predicted"/>
<name>A0A382PHC3_9ZZZZ</name>
<dbReference type="Pfam" id="PF17289">
    <property type="entry name" value="Terminase_6C"/>
    <property type="match status" value="1"/>
</dbReference>
<dbReference type="Pfam" id="PF03237">
    <property type="entry name" value="Terminase_6N"/>
    <property type="match status" value="1"/>
</dbReference>
<dbReference type="InterPro" id="IPR027417">
    <property type="entry name" value="P-loop_NTPase"/>
</dbReference>